<dbReference type="EMBL" id="BAAAPY010000002">
    <property type="protein sequence ID" value="GAA2073925.1"/>
    <property type="molecule type" value="Genomic_DNA"/>
</dbReference>
<evidence type="ECO:0000256" key="2">
    <source>
        <dbReference type="ARBA" id="ARBA00022801"/>
    </source>
</evidence>
<dbReference type="RefSeq" id="WP_344325403.1">
    <property type="nucleotide sequence ID" value="NZ_BAAAPY010000002.1"/>
</dbReference>
<dbReference type="InterPro" id="IPR036397">
    <property type="entry name" value="RNaseH_sf"/>
</dbReference>
<dbReference type="Pfam" id="PF00929">
    <property type="entry name" value="RNase_T"/>
    <property type="match status" value="1"/>
</dbReference>
<evidence type="ECO:0000256" key="1">
    <source>
        <dbReference type="ARBA" id="ARBA00022722"/>
    </source>
</evidence>
<evidence type="ECO:0000313" key="5">
    <source>
        <dbReference type="EMBL" id="GAA2073925.1"/>
    </source>
</evidence>
<evidence type="ECO:0000256" key="3">
    <source>
        <dbReference type="ARBA" id="ARBA00022839"/>
    </source>
</evidence>
<keyword evidence="1" id="KW-0540">Nuclease</keyword>
<accession>A0ABN2VV86</accession>
<name>A0ABN2VV86_9ACTN</name>
<dbReference type="Gene3D" id="3.30.420.10">
    <property type="entry name" value="Ribonuclease H-like superfamily/Ribonuclease H"/>
    <property type="match status" value="1"/>
</dbReference>
<protein>
    <submittedName>
        <fullName evidence="5">3'-5' exonuclease</fullName>
    </submittedName>
</protein>
<keyword evidence="6" id="KW-1185">Reference proteome</keyword>
<keyword evidence="2" id="KW-0378">Hydrolase</keyword>
<feature type="domain" description="Exonuclease" evidence="4">
    <location>
        <begin position="55"/>
        <end position="226"/>
    </location>
</feature>
<organism evidence="5 6">
    <name type="scientific">Aeromicrobium halocynthiae</name>
    <dbReference type="NCBI Taxonomy" id="560557"/>
    <lineage>
        <taxon>Bacteria</taxon>
        <taxon>Bacillati</taxon>
        <taxon>Actinomycetota</taxon>
        <taxon>Actinomycetes</taxon>
        <taxon>Propionibacteriales</taxon>
        <taxon>Nocardioidaceae</taxon>
        <taxon>Aeromicrobium</taxon>
    </lineage>
</organism>
<dbReference type="Proteomes" id="UP001501480">
    <property type="component" value="Unassembled WGS sequence"/>
</dbReference>
<comment type="caution">
    <text evidence="5">The sequence shown here is derived from an EMBL/GenBank/DDBJ whole genome shotgun (WGS) entry which is preliminary data.</text>
</comment>
<dbReference type="InterPro" id="IPR013520">
    <property type="entry name" value="Ribonucl_H"/>
</dbReference>
<keyword evidence="3 5" id="KW-0269">Exonuclease</keyword>
<dbReference type="CDD" id="cd06127">
    <property type="entry name" value="DEDDh"/>
    <property type="match status" value="1"/>
</dbReference>
<dbReference type="SUPFAM" id="SSF53098">
    <property type="entry name" value="Ribonuclease H-like"/>
    <property type="match status" value="1"/>
</dbReference>
<evidence type="ECO:0000259" key="4">
    <source>
        <dbReference type="SMART" id="SM00479"/>
    </source>
</evidence>
<dbReference type="SMART" id="SM00479">
    <property type="entry name" value="EXOIII"/>
    <property type="match status" value="1"/>
</dbReference>
<evidence type="ECO:0000313" key="6">
    <source>
        <dbReference type="Proteomes" id="UP001501480"/>
    </source>
</evidence>
<dbReference type="PANTHER" id="PTHR30231:SF4">
    <property type="entry name" value="PROTEIN NEN2"/>
    <property type="match status" value="1"/>
</dbReference>
<proteinExistence type="predicted"/>
<dbReference type="PANTHER" id="PTHR30231">
    <property type="entry name" value="DNA POLYMERASE III SUBUNIT EPSILON"/>
    <property type="match status" value="1"/>
</dbReference>
<dbReference type="InterPro" id="IPR012337">
    <property type="entry name" value="RNaseH-like_sf"/>
</dbReference>
<dbReference type="GO" id="GO:0004527">
    <property type="term" value="F:exonuclease activity"/>
    <property type="evidence" value="ECO:0007669"/>
    <property type="project" value="UniProtKB-KW"/>
</dbReference>
<reference evidence="5 6" key="1">
    <citation type="journal article" date="2019" name="Int. J. Syst. Evol. Microbiol.">
        <title>The Global Catalogue of Microorganisms (GCM) 10K type strain sequencing project: providing services to taxonomists for standard genome sequencing and annotation.</title>
        <authorList>
            <consortium name="The Broad Institute Genomics Platform"/>
            <consortium name="The Broad Institute Genome Sequencing Center for Infectious Disease"/>
            <person name="Wu L."/>
            <person name="Ma J."/>
        </authorList>
    </citation>
    <scope>NUCLEOTIDE SEQUENCE [LARGE SCALE GENOMIC DNA]</scope>
    <source>
        <strain evidence="5 6">JCM 15749</strain>
    </source>
</reference>
<sequence length="271" mass="29143">MRPNRFDGLCATCEEHVLAGDGALTGRPGRWRTWCLACSPRPPARGAHSGWHHGPLAALDFETTGVDPFVDRVVSYALLDEPGFEITGLVNPGVPIPPGAGAVHGITDVMVAGAPAAPEAIGVVLDWVGTLVERRVPLVVFNAGYDLTMLRTEARRHHLDEPDWERLLVVDPLVLDWGIEAGELGARRLGDVAAYYGVPLEGAHDAAVDARAARAVAIEQAACHVHVGSADLDALMGRQREWYAHRAEDWNAYARRAGRDLDDPAGWPLAG</sequence>
<gene>
    <name evidence="5" type="ORF">GCM10009821_10470</name>
</gene>